<keyword evidence="2" id="KW-1185">Reference proteome</keyword>
<evidence type="ECO:0000313" key="1">
    <source>
        <dbReference type="EMBL" id="GIM74889.1"/>
    </source>
</evidence>
<organism evidence="1 2">
    <name type="scientific">Actinoplanes auranticolor</name>
    <dbReference type="NCBI Taxonomy" id="47988"/>
    <lineage>
        <taxon>Bacteria</taxon>
        <taxon>Bacillati</taxon>
        <taxon>Actinomycetota</taxon>
        <taxon>Actinomycetes</taxon>
        <taxon>Micromonosporales</taxon>
        <taxon>Micromonosporaceae</taxon>
        <taxon>Actinoplanes</taxon>
    </lineage>
</organism>
<dbReference type="RefSeq" id="WP_246595587.1">
    <property type="nucleotide sequence ID" value="NZ_BAABEA010000004.1"/>
</dbReference>
<reference evidence="1" key="1">
    <citation type="submission" date="2021-03" db="EMBL/GenBank/DDBJ databases">
        <title>Whole genome shotgun sequence of Actinoplanes auranticolor NBRC 12245.</title>
        <authorList>
            <person name="Komaki H."/>
            <person name="Tamura T."/>
        </authorList>
    </citation>
    <scope>NUCLEOTIDE SEQUENCE</scope>
    <source>
        <strain evidence="1">NBRC 12245</strain>
    </source>
</reference>
<comment type="caution">
    <text evidence="1">The sequence shown here is derived from an EMBL/GenBank/DDBJ whole genome shotgun (WGS) entry which is preliminary data.</text>
</comment>
<name>A0A919VQG5_9ACTN</name>
<sequence>MALRAGVGFEDGDLTKRGWFFDTDALSARLAAWADLLGDGPWTDRFPFRPTFELVARHLYGELVPEVPSLAFVELEDRTYGSRTRYLPSP</sequence>
<evidence type="ECO:0000313" key="2">
    <source>
        <dbReference type="Proteomes" id="UP000681340"/>
    </source>
</evidence>
<dbReference type="Proteomes" id="UP000681340">
    <property type="component" value="Unassembled WGS sequence"/>
</dbReference>
<protein>
    <submittedName>
        <fullName evidence="1">Uncharacterized protein</fullName>
    </submittedName>
</protein>
<dbReference type="SUPFAM" id="SSF55620">
    <property type="entry name" value="Tetrahydrobiopterin biosynthesis enzymes-like"/>
    <property type="match status" value="1"/>
</dbReference>
<gene>
    <name evidence="1" type="ORF">Aau02nite_63160</name>
</gene>
<dbReference type="EMBL" id="BOQL01000053">
    <property type="protein sequence ID" value="GIM74889.1"/>
    <property type="molecule type" value="Genomic_DNA"/>
</dbReference>
<accession>A0A919VQG5</accession>
<dbReference type="AlphaFoldDB" id="A0A919VQG5"/>
<proteinExistence type="predicted"/>